<dbReference type="PRINTS" id="PR00455">
    <property type="entry name" value="HTHTETR"/>
</dbReference>
<keyword evidence="6" id="KW-1185">Reference proteome</keyword>
<evidence type="ECO:0000256" key="1">
    <source>
        <dbReference type="ARBA" id="ARBA00023125"/>
    </source>
</evidence>
<dbReference type="PANTHER" id="PTHR30055:SF235">
    <property type="entry name" value="TRANSCRIPTIONAL REGULATORY PROTEIN"/>
    <property type="match status" value="1"/>
</dbReference>
<evidence type="ECO:0000256" key="3">
    <source>
        <dbReference type="SAM" id="MobiDB-lite"/>
    </source>
</evidence>
<dbReference type="Proteomes" id="UP000217103">
    <property type="component" value="Unassembled WGS sequence"/>
</dbReference>
<dbReference type="Gene3D" id="1.10.357.10">
    <property type="entry name" value="Tetracycline Repressor, domain 2"/>
    <property type="match status" value="1"/>
</dbReference>
<sequence length="217" mass="23456">MTYADFMDRSAPPPARRRRDRAATRTALLDAARRRFSRQGYDGTGIREIASDAGVDAALIFRYFGSKRKLYAEAMRVEIPAGLTADPRRPVVHVTDVMLRDIVFADLREDGEHPLLGMLRSAGNADAREELRVQLCENYLKDLAGRIEGEDAGLRAELVGALLLGMGVMRSVVGSPVLKDAPYERVRGLVARLVGLLASGAAAPQTGGDPGDGVPGR</sequence>
<dbReference type="GO" id="GO:0000976">
    <property type="term" value="F:transcription cis-regulatory region binding"/>
    <property type="evidence" value="ECO:0007669"/>
    <property type="project" value="TreeGrafter"/>
</dbReference>
<dbReference type="EMBL" id="FNKK01000002">
    <property type="protein sequence ID" value="SDQ51463.1"/>
    <property type="molecule type" value="Genomic_DNA"/>
</dbReference>
<dbReference type="InterPro" id="IPR050109">
    <property type="entry name" value="HTH-type_TetR-like_transc_reg"/>
</dbReference>
<dbReference type="InterPro" id="IPR041678">
    <property type="entry name" value="TetR_C_16"/>
</dbReference>
<dbReference type="InterPro" id="IPR036271">
    <property type="entry name" value="Tet_transcr_reg_TetR-rel_C_sf"/>
</dbReference>
<keyword evidence="1 2" id="KW-0238">DNA-binding</keyword>
<dbReference type="Pfam" id="PF00440">
    <property type="entry name" value="TetR_N"/>
    <property type="match status" value="1"/>
</dbReference>
<dbReference type="Pfam" id="PF17920">
    <property type="entry name" value="TetR_C_16"/>
    <property type="match status" value="1"/>
</dbReference>
<dbReference type="InterPro" id="IPR001647">
    <property type="entry name" value="HTH_TetR"/>
</dbReference>
<dbReference type="SUPFAM" id="SSF46689">
    <property type="entry name" value="Homeodomain-like"/>
    <property type="match status" value="1"/>
</dbReference>
<reference evidence="5 6" key="1">
    <citation type="submission" date="2016-10" db="EMBL/GenBank/DDBJ databases">
        <authorList>
            <person name="de Groot N.N."/>
        </authorList>
    </citation>
    <scope>NUCLEOTIDE SEQUENCE [LARGE SCALE GENOMIC DNA]</scope>
    <source>
        <strain evidence="5 6">DSM 43794</strain>
    </source>
</reference>
<gene>
    <name evidence="5" type="ORF">SAMN04489764_0972</name>
</gene>
<feature type="domain" description="HTH tetR-type" evidence="4">
    <location>
        <begin position="22"/>
        <end position="82"/>
    </location>
</feature>
<proteinExistence type="predicted"/>
<evidence type="ECO:0000259" key="4">
    <source>
        <dbReference type="PROSITE" id="PS50977"/>
    </source>
</evidence>
<dbReference type="PROSITE" id="PS50977">
    <property type="entry name" value="HTH_TETR_2"/>
    <property type="match status" value="1"/>
</dbReference>
<dbReference type="GO" id="GO:0003700">
    <property type="term" value="F:DNA-binding transcription factor activity"/>
    <property type="evidence" value="ECO:0007669"/>
    <property type="project" value="TreeGrafter"/>
</dbReference>
<dbReference type="STRING" id="35622.SAMN04489764_0972"/>
<feature type="region of interest" description="Disordered" evidence="3">
    <location>
        <begin position="1"/>
        <end position="22"/>
    </location>
</feature>
<evidence type="ECO:0000256" key="2">
    <source>
        <dbReference type="PROSITE-ProRule" id="PRU00335"/>
    </source>
</evidence>
<feature type="DNA-binding region" description="H-T-H motif" evidence="2">
    <location>
        <begin position="45"/>
        <end position="64"/>
    </location>
</feature>
<name>A0A1H1BHX0_9ACTN</name>
<dbReference type="PANTHER" id="PTHR30055">
    <property type="entry name" value="HTH-TYPE TRANSCRIPTIONAL REGULATOR RUTR"/>
    <property type="match status" value="1"/>
</dbReference>
<accession>A0A1H1BHX0</accession>
<dbReference type="AlphaFoldDB" id="A0A1H1BHX0"/>
<organism evidence="5 6">
    <name type="scientific">Thermostaphylospora chromogena</name>
    <dbReference type="NCBI Taxonomy" id="35622"/>
    <lineage>
        <taxon>Bacteria</taxon>
        <taxon>Bacillati</taxon>
        <taxon>Actinomycetota</taxon>
        <taxon>Actinomycetes</taxon>
        <taxon>Streptosporangiales</taxon>
        <taxon>Thermomonosporaceae</taxon>
        <taxon>Thermostaphylospora</taxon>
    </lineage>
</organism>
<dbReference type="InterPro" id="IPR009057">
    <property type="entry name" value="Homeodomain-like_sf"/>
</dbReference>
<evidence type="ECO:0000313" key="5">
    <source>
        <dbReference type="EMBL" id="SDQ51463.1"/>
    </source>
</evidence>
<dbReference type="SUPFAM" id="SSF48498">
    <property type="entry name" value="Tetracyclin repressor-like, C-terminal domain"/>
    <property type="match status" value="1"/>
</dbReference>
<evidence type="ECO:0000313" key="6">
    <source>
        <dbReference type="Proteomes" id="UP000217103"/>
    </source>
</evidence>
<protein>
    <submittedName>
        <fullName evidence="5">DNA-binding transcriptional regulator, AcrR family</fullName>
    </submittedName>
</protein>